<dbReference type="Proteomes" id="UP000766336">
    <property type="component" value="Unassembled WGS sequence"/>
</dbReference>
<reference evidence="1 2" key="1">
    <citation type="submission" date="2021-05" db="EMBL/GenBank/DDBJ databases">
        <title>Roseococcus sp. XZZS9, whole genome shotgun sequencing project.</title>
        <authorList>
            <person name="Zhao G."/>
            <person name="Shen L."/>
        </authorList>
    </citation>
    <scope>NUCLEOTIDE SEQUENCE [LARGE SCALE GENOMIC DNA]</scope>
    <source>
        <strain evidence="1 2">XZZS9</strain>
    </source>
</reference>
<gene>
    <name evidence="1" type="ORF">KHU32_06185</name>
</gene>
<dbReference type="RefSeq" id="WP_213669130.1">
    <property type="nucleotide sequence ID" value="NZ_JAHCDA010000001.1"/>
</dbReference>
<comment type="caution">
    <text evidence="1">The sequence shown here is derived from an EMBL/GenBank/DDBJ whole genome shotgun (WGS) entry which is preliminary data.</text>
</comment>
<evidence type="ECO:0000313" key="2">
    <source>
        <dbReference type="Proteomes" id="UP000766336"/>
    </source>
</evidence>
<proteinExistence type="predicted"/>
<dbReference type="EMBL" id="JAHCDA010000001">
    <property type="protein sequence ID" value="MBS7810517.1"/>
    <property type="molecule type" value="Genomic_DNA"/>
</dbReference>
<name>A0ABS5QC39_9PROT</name>
<keyword evidence="2" id="KW-1185">Reference proteome</keyword>
<evidence type="ECO:0000313" key="1">
    <source>
        <dbReference type="EMBL" id="MBS7810517.1"/>
    </source>
</evidence>
<protein>
    <submittedName>
        <fullName evidence="1">Uncharacterized protein</fullName>
    </submittedName>
</protein>
<accession>A0ABS5QC39</accession>
<sequence>MAIAIAWLPEATYAEFRKAQVDANNLPITWIEWKTRIEKQLSQFPASSLVRVEIKLEELQAFCAETGRRMDRDGRATFAAAVASGWKRQTTH</sequence>
<organism evidence="1 2">
    <name type="scientific">Roseococcus pinisoli</name>
    <dbReference type="NCBI Taxonomy" id="2835040"/>
    <lineage>
        <taxon>Bacteria</taxon>
        <taxon>Pseudomonadati</taxon>
        <taxon>Pseudomonadota</taxon>
        <taxon>Alphaproteobacteria</taxon>
        <taxon>Acetobacterales</taxon>
        <taxon>Roseomonadaceae</taxon>
        <taxon>Roseococcus</taxon>
    </lineage>
</organism>